<protein>
    <recommendedName>
        <fullName evidence="3">Carboxylic ester hydrolase</fullName>
        <ecNumber evidence="3">3.1.1.-</ecNumber>
    </recommendedName>
</protein>
<sequence>MRKSMMIPAALAVMASVSAAANAQEPVARPLATVEGGTVAGIDADGITAFKGIPFAAPPVGELRWRAPQSAAAWSGVRDGAAYGHDCMQNYSAVPLPPGSAPAEDCLYLNVWRPSGEAKKLPVLVWIYGGGFVNGSASRLIYTGTRLAQQGVMVVSFNYRLGRFGTFAHPALTRAKEDGGRLANYGYMDQIAAMEWIKRNVAAFGGDPSNITIMGESAGGMSVHNLMTSPMTQGRDLFHRAVVMSGGSGSAIRAETLKDAEAIGAAFGKAQGISPGDPQAGAKLRAIPAKEVTGDIKLGTVLVGGPRTFSSPFPHGDVAVDAGAAYRSASFAKVPVMIGATSGDLGGRDGMMIKGARDVAGNIAAAGVPTWYYRFSYVSDAAATPKSDGAIHADDLPYFFDTVDIKYGAATMPADQQMGRTIATYVANFVKTGDPNGKTVPQWPRYAGAGGQMMDFSLDGAARLGPDPWAQGR</sequence>
<dbReference type="Pfam" id="PF00135">
    <property type="entry name" value="COesterase"/>
    <property type="match status" value="2"/>
</dbReference>
<feature type="signal peptide" evidence="3">
    <location>
        <begin position="1"/>
        <end position="23"/>
    </location>
</feature>
<name>A0A7X4GH29_9SPHN</name>
<organism evidence="5 6">
    <name type="scientific">Novosphingobium silvae</name>
    <dbReference type="NCBI Taxonomy" id="2692619"/>
    <lineage>
        <taxon>Bacteria</taxon>
        <taxon>Pseudomonadati</taxon>
        <taxon>Pseudomonadota</taxon>
        <taxon>Alphaproteobacteria</taxon>
        <taxon>Sphingomonadales</taxon>
        <taxon>Sphingomonadaceae</taxon>
        <taxon>Novosphingobium</taxon>
    </lineage>
</organism>
<dbReference type="InterPro" id="IPR002018">
    <property type="entry name" value="CarbesteraseB"/>
</dbReference>
<dbReference type="Gene3D" id="3.40.50.1820">
    <property type="entry name" value="alpha/beta hydrolase"/>
    <property type="match status" value="2"/>
</dbReference>
<evidence type="ECO:0000313" key="6">
    <source>
        <dbReference type="Proteomes" id="UP000465810"/>
    </source>
</evidence>
<dbReference type="InterPro" id="IPR019826">
    <property type="entry name" value="Carboxylesterase_B_AS"/>
</dbReference>
<feature type="chain" id="PRO_5031591198" description="Carboxylic ester hydrolase" evidence="3">
    <location>
        <begin position="24"/>
        <end position="473"/>
    </location>
</feature>
<dbReference type="InterPro" id="IPR029058">
    <property type="entry name" value="AB_hydrolase_fold"/>
</dbReference>
<keyword evidence="6" id="KW-1185">Reference proteome</keyword>
<evidence type="ECO:0000259" key="4">
    <source>
        <dbReference type="Pfam" id="PF00135"/>
    </source>
</evidence>
<dbReference type="SUPFAM" id="SSF53474">
    <property type="entry name" value="alpha/beta-Hydrolases"/>
    <property type="match status" value="1"/>
</dbReference>
<dbReference type="AlphaFoldDB" id="A0A7X4GH29"/>
<reference evidence="5 6" key="1">
    <citation type="submission" date="2019-12" db="EMBL/GenBank/DDBJ databases">
        <authorList>
            <person name="Feng G."/>
            <person name="Zhu H."/>
        </authorList>
    </citation>
    <scope>NUCLEOTIDE SEQUENCE [LARGE SCALE GENOMIC DNA]</scope>
    <source>
        <strain evidence="5 6">FGD1</strain>
    </source>
</reference>
<dbReference type="GO" id="GO:0016787">
    <property type="term" value="F:hydrolase activity"/>
    <property type="evidence" value="ECO:0007669"/>
    <property type="project" value="UniProtKB-KW"/>
</dbReference>
<dbReference type="PROSITE" id="PS00122">
    <property type="entry name" value="CARBOXYLESTERASE_B_1"/>
    <property type="match status" value="1"/>
</dbReference>
<proteinExistence type="inferred from homology"/>
<feature type="domain" description="Carboxylesterase type B" evidence="4">
    <location>
        <begin position="349"/>
        <end position="459"/>
    </location>
</feature>
<comment type="similarity">
    <text evidence="1 3">Belongs to the type-B carboxylesterase/lipase family.</text>
</comment>
<evidence type="ECO:0000313" key="5">
    <source>
        <dbReference type="EMBL" id="MYL98531.1"/>
    </source>
</evidence>
<dbReference type="InterPro" id="IPR019819">
    <property type="entry name" value="Carboxylesterase_B_CS"/>
</dbReference>
<evidence type="ECO:0000256" key="1">
    <source>
        <dbReference type="ARBA" id="ARBA00005964"/>
    </source>
</evidence>
<dbReference type="InterPro" id="IPR050309">
    <property type="entry name" value="Type-B_Carboxylest/Lipase"/>
</dbReference>
<keyword evidence="3" id="KW-0732">Signal</keyword>
<dbReference type="PROSITE" id="PS00941">
    <property type="entry name" value="CARBOXYLESTERASE_B_2"/>
    <property type="match status" value="1"/>
</dbReference>
<keyword evidence="2 3" id="KW-0378">Hydrolase</keyword>
<feature type="domain" description="Carboxylesterase type B" evidence="4">
    <location>
        <begin position="31"/>
        <end position="344"/>
    </location>
</feature>
<accession>A0A7X4GH29</accession>
<gene>
    <name evidence="5" type="ORF">GR702_12215</name>
</gene>
<evidence type="ECO:0000256" key="3">
    <source>
        <dbReference type="RuleBase" id="RU361235"/>
    </source>
</evidence>
<dbReference type="PANTHER" id="PTHR11559">
    <property type="entry name" value="CARBOXYLESTERASE"/>
    <property type="match status" value="1"/>
</dbReference>
<dbReference type="RefSeq" id="WP_160986168.1">
    <property type="nucleotide sequence ID" value="NZ_WVTD01000008.1"/>
</dbReference>
<dbReference type="Proteomes" id="UP000465810">
    <property type="component" value="Unassembled WGS sequence"/>
</dbReference>
<dbReference type="EMBL" id="WVTD01000008">
    <property type="protein sequence ID" value="MYL98531.1"/>
    <property type="molecule type" value="Genomic_DNA"/>
</dbReference>
<dbReference type="EC" id="3.1.1.-" evidence="3"/>
<evidence type="ECO:0000256" key="2">
    <source>
        <dbReference type="ARBA" id="ARBA00022801"/>
    </source>
</evidence>
<comment type="caution">
    <text evidence="5">The sequence shown here is derived from an EMBL/GenBank/DDBJ whole genome shotgun (WGS) entry which is preliminary data.</text>
</comment>